<sequence>MLTKILAIDVGYSHVKAVSTESRILIPSIVSPYQEMVLADLSSTDTGHLVKVKKVDGTTIIYFVGELAVKEGRGATFTLDRQKHKHPNHDILVLTASRILEAQPGSTLGVGLPVAYYRTQREELIQHLMGVHGDISVNDSILRRISFGKVIVYPQGAAALITAPGLPQNGLVLLVDVGYKTTDYIVAEVVGGKVRPVSNLCGSVETGIYAVHETIALEYQNQTGMPLSVVNVPQVLSEEGKIIHYGREIDFNLTLEKIKTEIAMNIVDQVTARLGERMAFVRKAYLAGGGAKCLPVLSSMFPVTTILPNAQWANAEGILAVVKQTEEAL</sequence>
<dbReference type="SUPFAM" id="SSF53067">
    <property type="entry name" value="Actin-like ATPase domain"/>
    <property type="match status" value="2"/>
</dbReference>
<dbReference type="KEGG" id="dru:Desru_0684"/>
<dbReference type="InterPro" id="IPR040607">
    <property type="entry name" value="ALP_N"/>
</dbReference>
<dbReference type="EMBL" id="CP002780">
    <property type="protein sequence ID" value="AEG58969.1"/>
    <property type="molecule type" value="Genomic_DNA"/>
</dbReference>
<keyword evidence="4" id="KW-1185">Reference proteome</keyword>
<reference evidence="3 4" key="2">
    <citation type="journal article" date="2012" name="Stand. Genomic Sci.">
        <title>Complete genome sequence of the sulfate-reducing firmicute Desulfotomaculum ruminis type strain (DL(T)).</title>
        <authorList>
            <person name="Spring S."/>
            <person name="Visser M."/>
            <person name="Lu M."/>
            <person name="Copeland A."/>
            <person name="Lapidus A."/>
            <person name="Lucas S."/>
            <person name="Cheng J.F."/>
            <person name="Han C."/>
            <person name="Tapia R."/>
            <person name="Goodwin L.A."/>
            <person name="Pitluck S."/>
            <person name="Ivanova N."/>
            <person name="Land M."/>
            <person name="Hauser L."/>
            <person name="Larimer F."/>
            <person name="Rohde M."/>
            <person name="Goker M."/>
            <person name="Detter J.C."/>
            <person name="Kyrpides N.C."/>
            <person name="Woyke T."/>
            <person name="Schaap P.J."/>
            <person name="Plugge C.M."/>
            <person name="Muyzer G."/>
            <person name="Kuever J."/>
            <person name="Pereira I.A."/>
            <person name="Parshina S.N."/>
            <person name="Bernier-Latmani R."/>
            <person name="Stams A.J."/>
            <person name="Klenk H.P."/>
        </authorList>
    </citation>
    <scope>NUCLEOTIDE SEQUENCE [LARGE SCALE GENOMIC DNA]</scope>
    <source>
        <strain evidence="4">ATCC 23193 / DSM 2154 / NCIB 8452 / DL</strain>
    </source>
</reference>
<evidence type="ECO:0000259" key="2">
    <source>
        <dbReference type="Pfam" id="PF21522"/>
    </source>
</evidence>
<proteinExistence type="predicted"/>
<dbReference type="InterPro" id="IPR049067">
    <property type="entry name" value="MreB-like_C"/>
</dbReference>
<dbReference type="Pfam" id="PF17989">
    <property type="entry name" value="ALP_N"/>
    <property type="match status" value="1"/>
</dbReference>
<protein>
    <submittedName>
        <fullName evidence="3">Uncharacterized protein</fullName>
    </submittedName>
</protein>
<organism evidence="3 4">
    <name type="scientific">Desulforamulus ruminis (strain ATCC 23193 / DSM 2154 / NCIMB 8452 / DL)</name>
    <name type="common">Desulfotomaculum ruminis</name>
    <dbReference type="NCBI Taxonomy" id="696281"/>
    <lineage>
        <taxon>Bacteria</taxon>
        <taxon>Bacillati</taxon>
        <taxon>Bacillota</taxon>
        <taxon>Clostridia</taxon>
        <taxon>Eubacteriales</taxon>
        <taxon>Peptococcaceae</taxon>
        <taxon>Desulforamulus</taxon>
    </lineage>
</organism>
<name>F6DTV1_DESRL</name>
<dbReference type="Proteomes" id="UP000009234">
    <property type="component" value="Chromosome"/>
</dbReference>
<feature type="domain" description="Actin-like protein N-terminal" evidence="1">
    <location>
        <begin position="7"/>
        <end position="157"/>
    </location>
</feature>
<evidence type="ECO:0000313" key="3">
    <source>
        <dbReference type="EMBL" id="AEG58969.1"/>
    </source>
</evidence>
<dbReference type="eggNOG" id="COG0443">
    <property type="taxonomic scope" value="Bacteria"/>
</dbReference>
<dbReference type="Pfam" id="PF21522">
    <property type="entry name" value="MreB-like_C"/>
    <property type="match status" value="1"/>
</dbReference>
<reference evidence="4" key="1">
    <citation type="submission" date="2011-05" db="EMBL/GenBank/DDBJ databases">
        <title>Complete sequence of Desulfotomaculum ruminis DSM 2154.</title>
        <authorList>
            <person name="Lucas S."/>
            <person name="Copeland A."/>
            <person name="Lapidus A."/>
            <person name="Cheng J.-F."/>
            <person name="Goodwin L."/>
            <person name="Pitluck S."/>
            <person name="Lu M."/>
            <person name="Detter J.C."/>
            <person name="Han C."/>
            <person name="Tapia R."/>
            <person name="Land M."/>
            <person name="Hauser L."/>
            <person name="Kyrpides N."/>
            <person name="Ivanova N."/>
            <person name="Mikhailova N."/>
            <person name="Pagani I."/>
            <person name="Stams A.J.M."/>
            <person name="Plugge C.M."/>
            <person name="Muyzer G."/>
            <person name="Kuever J."/>
            <person name="Parshina S.N."/>
            <person name="Ivanova A.E."/>
            <person name="Nazina T.N."/>
            <person name="Brambilla E."/>
            <person name="Spring S."/>
            <person name="Klenk H.-P."/>
            <person name="Woyke T."/>
        </authorList>
    </citation>
    <scope>NUCLEOTIDE SEQUENCE [LARGE SCALE GENOMIC DNA]</scope>
    <source>
        <strain evidence="4">ATCC 23193 / DSM 2154 / NCIB 8452 / DL</strain>
    </source>
</reference>
<feature type="domain" description="Actin homologue MreB-like C-terminal" evidence="2">
    <location>
        <begin position="174"/>
        <end position="294"/>
    </location>
</feature>
<dbReference type="CDD" id="cd24025">
    <property type="entry name" value="ASKHA_NBD_ParM_pCBH-like"/>
    <property type="match status" value="1"/>
</dbReference>
<dbReference type="AlphaFoldDB" id="F6DTV1"/>
<accession>F6DTV1</accession>
<evidence type="ECO:0000313" key="4">
    <source>
        <dbReference type="Proteomes" id="UP000009234"/>
    </source>
</evidence>
<dbReference type="HOGENOM" id="CLU_066405_0_0_9"/>
<dbReference type="STRING" id="696281.Desru_0684"/>
<dbReference type="InterPro" id="IPR043129">
    <property type="entry name" value="ATPase_NBD"/>
</dbReference>
<evidence type="ECO:0000259" key="1">
    <source>
        <dbReference type="Pfam" id="PF17989"/>
    </source>
</evidence>
<dbReference type="RefSeq" id="WP_013840743.1">
    <property type="nucleotide sequence ID" value="NC_015589.1"/>
</dbReference>
<dbReference type="Gene3D" id="3.30.420.40">
    <property type="match status" value="2"/>
</dbReference>
<gene>
    <name evidence="3" type="ordered locus">Desru_0684</name>
</gene>